<dbReference type="OrthoDB" id="9797795at2"/>
<dbReference type="Gene3D" id="3.40.50.2000">
    <property type="entry name" value="Glycogen Phosphorylase B"/>
    <property type="match status" value="2"/>
</dbReference>
<dbReference type="GO" id="GO:0005829">
    <property type="term" value="C:cytosol"/>
    <property type="evidence" value="ECO:0007669"/>
    <property type="project" value="TreeGrafter"/>
</dbReference>
<dbReference type="SUPFAM" id="SSF53756">
    <property type="entry name" value="UDP-Glycosyltransferase/glycogen phosphorylase"/>
    <property type="match status" value="1"/>
</dbReference>
<keyword evidence="2 3" id="KW-0808">Transferase</keyword>
<dbReference type="Proteomes" id="UP000268908">
    <property type="component" value="Unassembled WGS sequence"/>
</dbReference>
<dbReference type="InterPro" id="IPR051199">
    <property type="entry name" value="LPS_LOS_Heptosyltrfase"/>
</dbReference>
<keyword evidence="4" id="KW-1185">Reference proteome</keyword>
<dbReference type="InterPro" id="IPR002201">
    <property type="entry name" value="Glyco_trans_9"/>
</dbReference>
<comment type="caution">
    <text evidence="3">The sequence shown here is derived from an EMBL/GenBank/DDBJ whole genome shotgun (WGS) entry which is preliminary data.</text>
</comment>
<dbReference type="GO" id="GO:0009244">
    <property type="term" value="P:lipopolysaccharide core region biosynthetic process"/>
    <property type="evidence" value="ECO:0007669"/>
    <property type="project" value="TreeGrafter"/>
</dbReference>
<evidence type="ECO:0000313" key="3">
    <source>
        <dbReference type="EMBL" id="RLJ68312.1"/>
    </source>
</evidence>
<accession>A0A497XK31</accession>
<keyword evidence="1" id="KW-0328">Glycosyltransferase</keyword>
<dbReference type="Pfam" id="PF01075">
    <property type="entry name" value="Glyco_transf_9"/>
    <property type="match status" value="1"/>
</dbReference>
<dbReference type="AlphaFoldDB" id="A0A497XK31"/>
<dbReference type="PANTHER" id="PTHR30160">
    <property type="entry name" value="TETRAACYLDISACCHARIDE 4'-KINASE-RELATED"/>
    <property type="match status" value="1"/>
</dbReference>
<evidence type="ECO:0000256" key="2">
    <source>
        <dbReference type="ARBA" id="ARBA00022679"/>
    </source>
</evidence>
<dbReference type="GO" id="GO:0008713">
    <property type="term" value="F:ADP-heptose-lipopolysaccharide heptosyltransferase activity"/>
    <property type="evidence" value="ECO:0007669"/>
    <property type="project" value="TreeGrafter"/>
</dbReference>
<dbReference type="EMBL" id="RCCI01000004">
    <property type="protein sequence ID" value="RLJ68312.1"/>
    <property type="molecule type" value="Genomic_DNA"/>
</dbReference>
<dbReference type="CDD" id="cd03789">
    <property type="entry name" value="GT9_LPS_heptosyltransferase"/>
    <property type="match status" value="1"/>
</dbReference>
<protein>
    <submittedName>
        <fullName evidence="3">ADP-heptose:LPS heptosyltransferase</fullName>
    </submittedName>
</protein>
<reference evidence="3 4" key="1">
    <citation type="submission" date="2018-10" db="EMBL/GenBank/DDBJ databases">
        <title>Genomic Encyclopedia of Type Strains, Phase IV (KMG-IV): sequencing the most valuable type-strain genomes for metagenomic binning, comparative biology and taxonomic classification.</title>
        <authorList>
            <person name="Goeker M."/>
        </authorList>
    </citation>
    <scope>NUCLEOTIDE SEQUENCE [LARGE SCALE GENOMIC DNA]</scope>
    <source>
        <strain evidence="3 4">DSM 26916</strain>
    </source>
</reference>
<dbReference type="RefSeq" id="WP_121240226.1">
    <property type="nucleotide sequence ID" value="NZ_BHVV01000002.1"/>
</dbReference>
<dbReference type="PANTHER" id="PTHR30160:SF1">
    <property type="entry name" value="LIPOPOLYSACCHARIDE 1,2-N-ACETYLGLUCOSAMINETRANSFERASE-RELATED"/>
    <property type="match status" value="1"/>
</dbReference>
<evidence type="ECO:0000256" key="1">
    <source>
        <dbReference type="ARBA" id="ARBA00022676"/>
    </source>
</evidence>
<evidence type="ECO:0000313" key="4">
    <source>
        <dbReference type="Proteomes" id="UP000268908"/>
    </source>
</evidence>
<name>A0A497XK31_9PROT</name>
<proteinExistence type="predicted"/>
<organism evidence="3 4">
    <name type="scientific">Sulfurisoma sediminicola</name>
    <dbReference type="NCBI Taxonomy" id="1381557"/>
    <lineage>
        <taxon>Bacteria</taxon>
        <taxon>Pseudomonadati</taxon>
        <taxon>Pseudomonadota</taxon>
        <taxon>Betaproteobacteria</taxon>
        <taxon>Nitrosomonadales</taxon>
        <taxon>Sterolibacteriaceae</taxon>
        <taxon>Sulfurisoma</taxon>
    </lineage>
</organism>
<gene>
    <name evidence="3" type="ORF">DFR35_0871</name>
</gene>
<sequence>MTPALRRILVVRRDNIGDLVCTTPLIDALRAALPDAHIAALVNSYNAEVLARNPALDAVHMYTKLKHRTPGSSALAPLLARVGLVRRLRRERFDLAILARSGFDRHGLNFVRLLGIPRVIGFVPAAGAIPRGITDPLPVPDNARLHEVEAVWKLLDPLGIDATPGPLRVFPEPSQVAAWRGKVMRSGSPRDGTGATVVVAVHVSAREATRQLSAEKWIAFLHGLRAALPAATVALFWSPGAENDPRHPGDDAKAQRILDACGDLGVIPCPTKALDDLMAGLACCNTFVGADGGAMHAAVACRLPTVGLFENSPFKLAHWYPWQVRHELVASPTFAIGDIEPQSLVAATLRLLNGLRPS</sequence>